<dbReference type="RefSeq" id="WP_131311781.1">
    <property type="nucleotide sequence ID" value="NZ_SJFN01000057.1"/>
</dbReference>
<dbReference type="AlphaFoldDB" id="A0A4Q9VDG1"/>
<comment type="caution">
    <text evidence="1">The sequence shown here is derived from an EMBL/GenBank/DDBJ whole genome shotgun (WGS) entry which is preliminary data.</text>
</comment>
<proteinExistence type="predicted"/>
<sequence length="88" mass="9758">MEERPILKWRRTWPAEPNAADDFMATGDDLISLRIYRLVGGPQVGRWAWFAARDERSAGRGEADTPRAAAIAAETAVGVRPPTEPDRP</sequence>
<evidence type="ECO:0000313" key="2">
    <source>
        <dbReference type="Proteomes" id="UP000292781"/>
    </source>
</evidence>
<protein>
    <submittedName>
        <fullName evidence="1">Uncharacterized protein</fullName>
    </submittedName>
</protein>
<dbReference type="EMBL" id="SJFN01000057">
    <property type="protein sequence ID" value="TBW32611.1"/>
    <property type="molecule type" value="Genomic_DNA"/>
</dbReference>
<reference evidence="1 2" key="1">
    <citation type="submission" date="2019-02" db="EMBL/GenBank/DDBJ databases">
        <title>Siculibacillus lacustris gen. nov., sp. nov., a new rosette-forming bacterium isolated from a freshwater crater lake (Lake St. Ana, Romania).</title>
        <authorList>
            <person name="Felfoldi T."/>
            <person name="Marton Z."/>
            <person name="Szabo A."/>
            <person name="Mentes A."/>
            <person name="Boka K."/>
            <person name="Marialigeti K."/>
            <person name="Mathe I."/>
            <person name="Koncz M."/>
            <person name="Schumann P."/>
            <person name="Toth E."/>
        </authorList>
    </citation>
    <scope>NUCLEOTIDE SEQUENCE [LARGE SCALE GENOMIC DNA]</scope>
    <source>
        <strain evidence="1 2">SA-279</strain>
    </source>
</reference>
<accession>A0A4Q9VDG1</accession>
<gene>
    <name evidence="1" type="ORF">EYW49_21985</name>
</gene>
<dbReference type="Proteomes" id="UP000292781">
    <property type="component" value="Unassembled WGS sequence"/>
</dbReference>
<organism evidence="1 2">
    <name type="scientific">Siculibacillus lacustris</name>
    <dbReference type="NCBI Taxonomy" id="1549641"/>
    <lineage>
        <taxon>Bacteria</taxon>
        <taxon>Pseudomonadati</taxon>
        <taxon>Pseudomonadota</taxon>
        <taxon>Alphaproteobacteria</taxon>
        <taxon>Hyphomicrobiales</taxon>
        <taxon>Ancalomicrobiaceae</taxon>
        <taxon>Siculibacillus</taxon>
    </lineage>
</organism>
<name>A0A4Q9VDG1_9HYPH</name>
<dbReference type="OrthoDB" id="8083054at2"/>
<keyword evidence="2" id="KW-1185">Reference proteome</keyword>
<evidence type="ECO:0000313" key="1">
    <source>
        <dbReference type="EMBL" id="TBW32611.1"/>
    </source>
</evidence>